<reference evidence="1 2" key="1">
    <citation type="submission" date="2018-03" db="EMBL/GenBank/DDBJ databases">
        <title>Rhodobacter blasticus.</title>
        <authorList>
            <person name="Meyer T.E."/>
            <person name="Miller S."/>
            <person name="Lodha T."/>
            <person name="Gandham S."/>
            <person name="Chintalapati S."/>
            <person name="Chintalapati V.R."/>
        </authorList>
    </citation>
    <scope>NUCLEOTIDE SEQUENCE [LARGE SCALE GENOMIC DNA]</scope>
    <source>
        <strain evidence="1 2">DSM 2131</strain>
    </source>
</reference>
<keyword evidence="2" id="KW-1185">Reference proteome</keyword>
<accession>A0A2T4J668</accession>
<dbReference type="RefSeq" id="WP_107674105.1">
    <property type="nucleotide sequence ID" value="NZ_PZKE01000014.1"/>
</dbReference>
<dbReference type="Proteomes" id="UP000241362">
    <property type="component" value="Unassembled WGS sequence"/>
</dbReference>
<gene>
    <name evidence="1" type="ORF">C5F44_13675</name>
</gene>
<proteinExistence type="predicted"/>
<name>A0A2T4J668_FUSBL</name>
<comment type="caution">
    <text evidence="1">The sequence shown here is derived from an EMBL/GenBank/DDBJ whole genome shotgun (WGS) entry which is preliminary data.</text>
</comment>
<dbReference type="EMBL" id="PZKE01000014">
    <property type="protein sequence ID" value="PTE13391.1"/>
    <property type="molecule type" value="Genomic_DNA"/>
</dbReference>
<organism evidence="1 2">
    <name type="scientific">Fuscovulum blasticum DSM 2131</name>
    <dbReference type="NCBI Taxonomy" id="1188250"/>
    <lineage>
        <taxon>Bacteria</taxon>
        <taxon>Pseudomonadati</taxon>
        <taxon>Pseudomonadota</taxon>
        <taxon>Alphaproteobacteria</taxon>
        <taxon>Rhodobacterales</taxon>
        <taxon>Paracoccaceae</taxon>
        <taxon>Pseudogemmobacter</taxon>
    </lineage>
</organism>
<sequence length="373" mass="39611">MPQTSSLAARGIAVAFDARGGQITRLTITDEGAAISPLHHAPWTEDEVPAEAPPHQRRLGGDFLAAPMGASPAGLHGLAANGTWVPTPAGPGILRAILSGEVQGATLVKELSVSDDHPFLYQRHLFIGGTGSLPVSNHAMISVPNGAKLSFSRKRWFETLAEPLEAAPTRGRSRLAYPRRSEDPAEFPAADGGSVNLHRYPWGDAHEDFVSAVEDPASRLGWTAVVRPQEGDLFLSLRNARRLPMTMLWHSNGGRDYAPWNGRHRGCLGVEEGAALPNLGLSARETPDPLTAAGQPGLVTLDPMGTVEVRHILGAIRWSAGQAVAGVMLDGDTLTVTGDWGAERKLPIRGGWLGLEDTPAAAAPKKAALDWDL</sequence>
<evidence type="ECO:0000313" key="2">
    <source>
        <dbReference type="Proteomes" id="UP000241362"/>
    </source>
</evidence>
<protein>
    <submittedName>
        <fullName evidence="1">Uncharacterized protein</fullName>
    </submittedName>
</protein>
<evidence type="ECO:0000313" key="1">
    <source>
        <dbReference type="EMBL" id="PTE13391.1"/>
    </source>
</evidence>
<dbReference type="AlphaFoldDB" id="A0A2T4J668"/>